<dbReference type="PROSITE" id="PS51819">
    <property type="entry name" value="VOC"/>
    <property type="match status" value="1"/>
</dbReference>
<dbReference type="Proteomes" id="UP001595533">
    <property type="component" value="Unassembled WGS sequence"/>
</dbReference>
<feature type="domain" description="VOC" evidence="1">
    <location>
        <begin position="6"/>
        <end position="121"/>
    </location>
</feature>
<dbReference type="Gene3D" id="3.10.180.10">
    <property type="entry name" value="2,3-Dihydroxybiphenyl 1,2-Dioxygenase, domain 1"/>
    <property type="match status" value="1"/>
</dbReference>
<comment type="caution">
    <text evidence="2">The sequence shown here is derived from an EMBL/GenBank/DDBJ whole genome shotgun (WGS) entry which is preliminary data.</text>
</comment>
<dbReference type="EMBL" id="JBHRTS010000002">
    <property type="protein sequence ID" value="MFC3193442.1"/>
    <property type="molecule type" value="Genomic_DNA"/>
</dbReference>
<evidence type="ECO:0000313" key="3">
    <source>
        <dbReference type="Proteomes" id="UP001595533"/>
    </source>
</evidence>
<dbReference type="InterPro" id="IPR037523">
    <property type="entry name" value="VOC_core"/>
</dbReference>
<accession>A0ABV7J8G8</accession>
<dbReference type="InterPro" id="IPR052164">
    <property type="entry name" value="Anthracycline_SecMetBiosynth"/>
</dbReference>
<dbReference type="InterPro" id="IPR029068">
    <property type="entry name" value="Glyas_Bleomycin-R_OHBP_Dase"/>
</dbReference>
<dbReference type="PANTHER" id="PTHR33993">
    <property type="entry name" value="GLYOXALASE-RELATED"/>
    <property type="match status" value="1"/>
</dbReference>
<organism evidence="2 3">
    <name type="scientific">Marinicella sediminis</name>
    <dbReference type="NCBI Taxonomy" id="1792834"/>
    <lineage>
        <taxon>Bacteria</taxon>
        <taxon>Pseudomonadati</taxon>
        <taxon>Pseudomonadota</taxon>
        <taxon>Gammaproteobacteria</taxon>
        <taxon>Lysobacterales</taxon>
        <taxon>Marinicellaceae</taxon>
        <taxon>Marinicella</taxon>
    </lineage>
</organism>
<keyword evidence="3" id="KW-1185">Reference proteome</keyword>
<dbReference type="Pfam" id="PF18029">
    <property type="entry name" value="Glyoxalase_6"/>
    <property type="match status" value="1"/>
</dbReference>
<sequence length="127" mass="14406">MQKVRGVGGLFFQCEDPEKLAAWYKNHLGIHMDGPTYGMLNPNEAKPMDRTVFSTFSKDSDYFSPSKQTFMFNFIVDDVAAMLEQVVKGGARQIGEIQQESYGDFGWFTDPEGHKVELWSPKGDELN</sequence>
<evidence type="ECO:0000313" key="2">
    <source>
        <dbReference type="EMBL" id="MFC3193442.1"/>
    </source>
</evidence>
<dbReference type="SUPFAM" id="SSF54593">
    <property type="entry name" value="Glyoxalase/Bleomycin resistance protein/Dihydroxybiphenyl dioxygenase"/>
    <property type="match status" value="1"/>
</dbReference>
<evidence type="ECO:0000259" key="1">
    <source>
        <dbReference type="PROSITE" id="PS51819"/>
    </source>
</evidence>
<dbReference type="RefSeq" id="WP_077410206.1">
    <property type="nucleotide sequence ID" value="NZ_JBHRTS010000002.1"/>
</dbReference>
<gene>
    <name evidence="2" type="ORF">ACFODZ_04195</name>
</gene>
<reference evidence="3" key="1">
    <citation type="journal article" date="2019" name="Int. J. Syst. Evol. Microbiol.">
        <title>The Global Catalogue of Microorganisms (GCM) 10K type strain sequencing project: providing services to taxonomists for standard genome sequencing and annotation.</title>
        <authorList>
            <consortium name="The Broad Institute Genomics Platform"/>
            <consortium name="The Broad Institute Genome Sequencing Center for Infectious Disease"/>
            <person name="Wu L."/>
            <person name="Ma J."/>
        </authorList>
    </citation>
    <scope>NUCLEOTIDE SEQUENCE [LARGE SCALE GENOMIC DNA]</scope>
    <source>
        <strain evidence="3">KCTC 42953</strain>
    </source>
</reference>
<dbReference type="InterPro" id="IPR041581">
    <property type="entry name" value="Glyoxalase_6"/>
</dbReference>
<proteinExistence type="predicted"/>
<dbReference type="PANTHER" id="PTHR33993:SF5">
    <property type="entry name" value="GLYOXALASE"/>
    <property type="match status" value="1"/>
</dbReference>
<name>A0ABV7J8G8_9GAMM</name>
<protein>
    <submittedName>
        <fullName evidence="2">VOC family protein</fullName>
    </submittedName>
</protein>